<keyword evidence="1" id="KW-1133">Transmembrane helix</keyword>
<protein>
    <submittedName>
        <fullName evidence="2">Uncharacterized protein</fullName>
    </submittedName>
</protein>
<proteinExistence type="predicted"/>
<reference evidence="2" key="2">
    <citation type="submission" date="2025-09" db="UniProtKB">
        <authorList>
            <consortium name="Ensembl"/>
        </authorList>
    </citation>
    <scope>IDENTIFICATION</scope>
</reference>
<keyword evidence="1" id="KW-0472">Membrane</keyword>
<dbReference type="Proteomes" id="UP000694404">
    <property type="component" value="Unplaced"/>
</dbReference>
<name>A0A8C0GGS3_CHEAB</name>
<evidence type="ECO:0000313" key="2">
    <source>
        <dbReference type="Ensembl" id="ENSCABP00000009083.1"/>
    </source>
</evidence>
<keyword evidence="1" id="KW-0812">Transmembrane</keyword>
<sequence>MQSPLHHNTKKTLSPFSPRDRWGGSSLALWPLPGCLGLQFPLFIQDREYWNTFHLTYCSLHKCQHCALFGLALRFRSLHFFVLYLSTIAAIALTLLRI</sequence>
<reference evidence="2" key="1">
    <citation type="submission" date="2025-08" db="UniProtKB">
        <authorList>
            <consortium name="Ensembl"/>
        </authorList>
    </citation>
    <scope>IDENTIFICATION</scope>
</reference>
<accession>A0A8C0GGS3</accession>
<evidence type="ECO:0000256" key="1">
    <source>
        <dbReference type="SAM" id="Phobius"/>
    </source>
</evidence>
<keyword evidence="3" id="KW-1185">Reference proteome</keyword>
<organism evidence="2 3">
    <name type="scientific">Chelonoidis abingdonii</name>
    <name type="common">Abingdon island giant tortoise</name>
    <name type="synonym">Testudo abingdonii</name>
    <dbReference type="NCBI Taxonomy" id="106734"/>
    <lineage>
        <taxon>Eukaryota</taxon>
        <taxon>Metazoa</taxon>
        <taxon>Chordata</taxon>
        <taxon>Craniata</taxon>
        <taxon>Vertebrata</taxon>
        <taxon>Euteleostomi</taxon>
        <taxon>Archelosauria</taxon>
        <taxon>Testudinata</taxon>
        <taxon>Testudines</taxon>
        <taxon>Cryptodira</taxon>
        <taxon>Durocryptodira</taxon>
        <taxon>Testudinoidea</taxon>
        <taxon>Testudinidae</taxon>
        <taxon>Chelonoidis</taxon>
    </lineage>
</organism>
<dbReference type="Ensembl" id="ENSCABT00000009959.1">
    <property type="protein sequence ID" value="ENSCABP00000009083.1"/>
    <property type="gene ID" value="ENSCABG00000006824.1"/>
</dbReference>
<evidence type="ECO:0000313" key="3">
    <source>
        <dbReference type="Proteomes" id="UP000694404"/>
    </source>
</evidence>
<feature type="transmembrane region" description="Helical" evidence="1">
    <location>
        <begin position="78"/>
        <end position="96"/>
    </location>
</feature>
<dbReference type="AlphaFoldDB" id="A0A8C0GGS3"/>